<dbReference type="EMBL" id="REGN01009355">
    <property type="protein sequence ID" value="RNA01376.1"/>
    <property type="molecule type" value="Genomic_DNA"/>
</dbReference>
<keyword evidence="3" id="KW-1185">Reference proteome</keyword>
<organism evidence="2 3">
    <name type="scientific">Brachionus plicatilis</name>
    <name type="common">Marine rotifer</name>
    <name type="synonym">Brachionus muelleri</name>
    <dbReference type="NCBI Taxonomy" id="10195"/>
    <lineage>
        <taxon>Eukaryota</taxon>
        <taxon>Metazoa</taxon>
        <taxon>Spiralia</taxon>
        <taxon>Gnathifera</taxon>
        <taxon>Rotifera</taxon>
        <taxon>Eurotatoria</taxon>
        <taxon>Monogononta</taxon>
        <taxon>Pseudotrocha</taxon>
        <taxon>Ploima</taxon>
        <taxon>Brachionidae</taxon>
        <taxon>Brachionus</taxon>
    </lineage>
</organism>
<evidence type="ECO:0000313" key="2">
    <source>
        <dbReference type="EMBL" id="RNA01376.1"/>
    </source>
</evidence>
<gene>
    <name evidence="2" type="ORF">BpHYR1_016013</name>
</gene>
<feature type="region of interest" description="Disordered" evidence="1">
    <location>
        <begin position="77"/>
        <end position="101"/>
    </location>
</feature>
<protein>
    <submittedName>
        <fullName evidence="2">Uncharacterized protein</fullName>
    </submittedName>
</protein>
<evidence type="ECO:0000256" key="1">
    <source>
        <dbReference type="SAM" id="MobiDB-lite"/>
    </source>
</evidence>
<proteinExistence type="predicted"/>
<feature type="compositionally biased region" description="Basic and acidic residues" evidence="1">
    <location>
        <begin position="77"/>
        <end position="90"/>
    </location>
</feature>
<dbReference type="AlphaFoldDB" id="A0A3M7PQH7"/>
<sequence>MDFLSLYRDTVNNEMLDEFLLRNNEDNTQASLFGFYFGLKLINKRKKVKNNTDTNLRLTTLVTNFEQDKSIEEEKSLHDFKTNQKNKTDSLDSVTKELINQ</sequence>
<comment type="caution">
    <text evidence="2">The sequence shown here is derived from an EMBL/GenBank/DDBJ whole genome shotgun (WGS) entry which is preliminary data.</text>
</comment>
<evidence type="ECO:0000313" key="3">
    <source>
        <dbReference type="Proteomes" id="UP000276133"/>
    </source>
</evidence>
<accession>A0A3M7PQH7</accession>
<reference evidence="2 3" key="1">
    <citation type="journal article" date="2018" name="Sci. Rep.">
        <title>Genomic signatures of local adaptation to the degree of environmental predictability in rotifers.</title>
        <authorList>
            <person name="Franch-Gras L."/>
            <person name="Hahn C."/>
            <person name="Garcia-Roger E.M."/>
            <person name="Carmona M.J."/>
            <person name="Serra M."/>
            <person name="Gomez A."/>
        </authorList>
    </citation>
    <scope>NUCLEOTIDE SEQUENCE [LARGE SCALE GENOMIC DNA]</scope>
    <source>
        <strain evidence="2">HYR1</strain>
    </source>
</reference>
<name>A0A3M7PQH7_BRAPC</name>
<dbReference type="Proteomes" id="UP000276133">
    <property type="component" value="Unassembled WGS sequence"/>
</dbReference>